<dbReference type="Gene3D" id="3.40.50.11900">
    <property type="match status" value="1"/>
</dbReference>
<comment type="caution">
    <text evidence="5">The sequence shown here is derived from an EMBL/GenBank/DDBJ whole genome shotgun (WGS) entry which is preliminary data.</text>
</comment>
<reference evidence="5" key="2">
    <citation type="journal article" date="2021" name="PeerJ">
        <title>Extensive microbial diversity within the chicken gut microbiome revealed by metagenomics and culture.</title>
        <authorList>
            <person name="Gilroy R."/>
            <person name="Ravi A."/>
            <person name="Getino M."/>
            <person name="Pursley I."/>
            <person name="Horton D.L."/>
            <person name="Alikhan N.F."/>
            <person name="Baker D."/>
            <person name="Gharbi K."/>
            <person name="Hall N."/>
            <person name="Watson M."/>
            <person name="Adriaenssens E.M."/>
            <person name="Foster-Nyarko E."/>
            <person name="Jarju S."/>
            <person name="Secka A."/>
            <person name="Antonio M."/>
            <person name="Oren A."/>
            <person name="Chaudhuri R.R."/>
            <person name="La Ragione R."/>
            <person name="Hildebrand F."/>
            <person name="Pallen M.J."/>
        </authorList>
    </citation>
    <scope>NUCLEOTIDE SEQUENCE</scope>
    <source>
        <strain evidence="5">CHK123-3438</strain>
    </source>
</reference>
<name>A0A9D1KF33_9FIRM</name>
<keyword evidence="3" id="KW-0408">Iron</keyword>
<evidence type="ECO:0000256" key="1">
    <source>
        <dbReference type="ARBA" id="ARBA00001966"/>
    </source>
</evidence>
<evidence type="ECO:0000313" key="6">
    <source>
        <dbReference type="Proteomes" id="UP000886860"/>
    </source>
</evidence>
<comment type="cofactor">
    <cofactor evidence="1">
        <name>[4Fe-4S] cluster</name>
        <dbReference type="ChEBI" id="CHEBI:49883"/>
    </cofactor>
</comment>
<dbReference type="GO" id="GO:0016836">
    <property type="term" value="F:hydro-lyase activity"/>
    <property type="evidence" value="ECO:0007669"/>
    <property type="project" value="UniProtKB-ARBA"/>
</dbReference>
<dbReference type="EMBL" id="DVKS01000037">
    <property type="protein sequence ID" value="HIT40886.1"/>
    <property type="molecule type" value="Genomic_DNA"/>
</dbReference>
<keyword evidence="3" id="KW-0479">Metal-binding</keyword>
<feature type="region of interest" description="Disordered" evidence="4">
    <location>
        <begin position="430"/>
        <end position="450"/>
    </location>
</feature>
<dbReference type="PANTHER" id="PTHR30548:SF2">
    <property type="entry name" value="2-HYDROXYACYL-COA DEHYDRATASE,D-COMPONENT"/>
    <property type="match status" value="1"/>
</dbReference>
<dbReference type="Pfam" id="PF06050">
    <property type="entry name" value="HGD-D"/>
    <property type="match status" value="1"/>
</dbReference>
<dbReference type="AlphaFoldDB" id="A0A9D1KF33"/>
<dbReference type="PANTHER" id="PTHR30548">
    <property type="entry name" value="2-HYDROXYGLUTARYL-COA DEHYDRATASE, D-COMPONENT-RELATED"/>
    <property type="match status" value="1"/>
</dbReference>
<evidence type="ECO:0000313" key="5">
    <source>
        <dbReference type="EMBL" id="HIT40886.1"/>
    </source>
</evidence>
<keyword evidence="3" id="KW-0411">Iron-sulfur</keyword>
<organism evidence="5 6">
    <name type="scientific">Candidatus Caccovicinus merdipullorum</name>
    <dbReference type="NCBI Taxonomy" id="2840724"/>
    <lineage>
        <taxon>Bacteria</taxon>
        <taxon>Bacillati</taxon>
        <taxon>Bacillota</taxon>
        <taxon>Clostridia</taxon>
        <taxon>Eubacteriales</taxon>
        <taxon>Candidatus Caccovicinus</taxon>
    </lineage>
</organism>
<proteinExistence type="inferred from homology"/>
<protein>
    <submittedName>
        <fullName evidence="5">2-hydroxyacyl-CoA dehydratase</fullName>
    </submittedName>
</protein>
<dbReference type="InterPro" id="IPR010327">
    <property type="entry name" value="FldB/FldC_alpha/beta"/>
</dbReference>
<evidence type="ECO:0000256" key="3">
    <source>
        <dbReference type="ARBA" id="ARBA00023014"/>
    </source>
</evidence>
<dbReference type="Gene3D" id="3.40.50.11890">
    <property type="match status" value="1"/>
</dbReference>
<gene>
    <name evidence="5" type="ORF">IAB60_02115</name>
</gene>
<reference evidence="5" key="1">
    <citation type="submission" date="2020-10" db="EMBL/GenBank/DDBJ databases">
        <authorList>
            <person name="Gilroy R."/>
        </authorList>
    </citation>
    <scope>NUCLEOTIDE SEQUENCE</scope>
    <source>
        <strain evidence="5">CHK123-3438</strain>
    </source>
</reference>
<dbReference type="GO" id="GO:0051536">
    <property type="term" value="F:iron-sulfur cluster binding"/>
    <property type="evidence" value="ECO:0007669"/>
    <property type="project" value="UniProtKB-KW"/>
</dbReference>
<dbReference type="Proteomes" id="UP000886860">
    <property type="component" value="Unassembled WGS sequence"/>
</dbReference>
<feature type="compositionally biased region" description="Basic and acidic residues" evidence="4">
    <location>
        <begin position="435"/>
        <end position="450"/>
    </location>
</feature>
<evidence type="ECO:0000256" key="2">
    <source>
        <dbReference type="ARBA" id="ARBA00005806"/>
    </source>
</evidence>
<sequence length="450" mass="51831">MLEVRRGETMSIVDKYIHYVNQEVKNDPEKGWDWMVRGFQANKLKTRLLPKKGLSKGYQKLEAMMMSLVADSLSHEGSYVWGNIFAPCEILQCFDKRTLSIECLSCYFSGYHLEDYFIDCAQNAGLAPTLCSYHKTFTGAVESGVLKAPEYAVTTSLSCDGNLNTFRYLEKKIGVPFTFLDVPYDCDPESVDYLADQLREMTKSLEKVFGRRFDEDRLRQIIQVENETRKSLLRFYELEKEHYYPGEIISQLYLMMGTHLLMGTEEFRNLVNFMVKDIQTYPRFEGKRILWVHLLPFYQETLRSYFNGSRRYQVIASDIVLDYANELDASDPFRALAVKTIRNIYNGSYAYKAEALGQFAREVDADAVIHFCHWGCKQASGGSVLLKEKMKEMGIPMLILDGDGIDKRNSHDGQIKTRLEAFLEILDEEDGEESDAGRKNRIDGKKEKAC</sequence>
<comment type="similarity">
    <text evidence="2">Belongs to the FldB/FldC dehydratase alpha/beta subunit family.</text>
</comment>
<accession>A0A9D1KF33</accession>
<evidence type="ECO:0000256" key="4">
    <source>
        <dbReference type="SAM" id="MobiDB-lite"/>
    </source>
</evidence>